<proteinExistence type="predicted"/>
<name>A0ABP7ZSE2_9MICO</name>
<evidence type="ECO:0000313" key="3">
    <source>
        <dbReference type="Proteomes" id="UP001501079"/>
    </source>
</evidence>
<keyword evidence="1" id="KW-0862">Zinc</keyword>
<dbReference type="SUPFAM" id="SSF102588">
    <property type="entry name" value="LmbE-like"/>
    <property type="match status" value="1"/>
</dbReference>
<organism evidence="2 3">
    <name type="scientific">Gryllotalpicola koreensis</name>
    <dbReference type="NCBI Taxonomy" id="993086"/>
    <lineage>
        <taxon>Bacteria</taxon>
        <taxon>Bacillati</taxon>
        <taxon>Actinomycetota</taxon>
        <taxon>Actinomycetes</taxon>
        <taxon>Micrococcales</taxon>
        <taxon>Microbacteriaceae</taxon>
        <taxon>Gryllotalpicola</taxon>
    </lineage>
</organism>
<keyword evidence="3" id="KW-1185">Reference proteome</keyword>
<dbReference type="PANTHER" id="PTHR12993">
    <property type="entry name" value="N-ACETYLGLUCOSAMINYL-PHOSPHATIDYLINOSITOL DE-N-ACETYLASE-RELATED"/>
    <property type="match status" value="1"/>
</dbReference>
<protein>
    <submittedName>
        <fullName evidence="2">PIG-L family deacetylase</fullName>
    </submittedName>
</protein>
<dbReference type="InterPro" id="IPR003737">
    <property type="entry name" value="GlcNAc_PI_deacetylase-related"/>
</dbReference>
<dbReference type="EMBL" id="BAABBW010000001">
    <property type="protein sequence ID" value="GAA4169266.1"/>
    <property type="molecule type" value="Genomic_DNA"/>
</dbReference>
<dbReference type="InterPro" id="IPR024078">
    <property type="entry name" value="LmbE-like_dom_sf"/>
</dbReference>
<evidence type="ECO:0000256" key="1">
    <source>
        <dbReference type="ARBA" id="ARBA00022833"/>
    </source>
</evidence>
<reference evidence="3" key="1">
    <citation type="journal article" date="2019" name="Int. J. Syst. Evol. Microbiol.">
        <title>The Global Catalogue of Microorganisms (GCM) 10K type strain sequencing project: providing services to taxonomists for standard genome sequencing and annotation.</title>
        <authorList>
            <consortium name="The Broad Institute Genomics Platform"/>
            <consortium name="The Broad Institute Genome Sequencing Center for Infectious Disease"/>
            <person name="Wu L."/>
            <person name="Ma J."/>
        </authorList>
    </citation>
    <scope>NUCLEOTIDE SEQUENCE [LARGE SCALE GENOMIC DNA]</scope>
    <source>
        <strain evidence="3">JCM 17591</strain>
    </source>
</reference>
<sequence>MPRPARGALPPLFAGVRRVLFVHAHPDDESLSTGGLIALMTDAGVTVRVVTCTRGERGEVVPGPLKHLEGTPELAEHRVGELTQALYALGAEEPVFLGGPDARARDRESGFRYLDSGMAWGADGRATAAPDAPAGRFSGSAAAVDDGIAAAAAFHPDIVVSYDAGGGYGHPDHEWAHVVAAAAAERAGVRFVETAPAEASDALEIPIDLAAKRRALAAHVSQLTLTDDGYVLSGGQHHVLEPLERYRLSPASTTMR</sequence>
<dbReference type="Gene3D" id="3.40.50.10320">
    <property type="entry name" value="LmbE-like"/>
    <property type="match status" value="1"/>
</dbReference>
<accession>A0ABP7ZSE2</accession>
<dbReference type="Proteomes" id="UP001501079">
    <property type="component" value="Unassembled WGS sequence"/>
</dbReference>
<dbReference type="Pfam" id="PF02585">
    <property type="entry name" value="PIG-L"/>
    <property type="match status" value="1"/>
</dbReference>
<dbReference type="RefSeq" id="WP_344751749.1">
    <property type="nucleotide sequence ID" value="NZ_BAABBW010000001.1"/>
</dbReference>
<gene>
    <name evidence="2" type="ORF">GCM10022287_05580</name>
</gene>
<dbReference type="PANTHER" id="PTHR12993:SF26">
    <property type="entry name" value="1D-MYO-INOSITOL 2-ACETAMIDO-2-DEOXY-ALPHA-D-GLUCOPYRANOSIDE DEACETYLASE"/>
    <property type="match status" value="1"/>
</dbReference>
<evidence type="ECO:0000313" key="2">
    <source>
        <dbReference type="EMBL" id="GAA4169266.1"/>
    </source>
</evidence>
<comment type="caution">
    <text evidence="2">The sequence shown here is derived from an EMBL/GenBank/DDBJ whole genome shotgun (WGS) entry which is preliminary data.</text>
</comment>